<evidence type="ECO:0000256" key="1">
    <source>
        <dbReference type="ARBA" id="ARBA00023125"/>
    </source>
</evidence>
<keyword evidence="4" id="KW-1185">Reference proteome</keyword>
<dbReference type="SMART" id="SM00422">
    <property type="entry name" value="HTH_MERR"/>
    <property type="match status" value="1"/>
</dbReference>
<dbReference type="InterPro" id="IPR010499">
    <property type="entry name" value="AraC_E-bd"/>
</dbReference>
<dbReference type="GO" id="GO:0003700">
    <property type="term" value="F:DNA-binding transcription factor activity"/>
    <property type="evidence" value="ECO:0007669"/>
    <property type="project" value="InterPro"/>
</dbReference>
<dbReference type="SUPFAM" id="SSF55136">
    <property type="entry name" value="Probable bacterial effector-binding domain"/>
    <property type="match status" value="1"/>
</dbReference>
<accession>A0A0M9VME7</accession>
<comment type="caution">
    <text evidence="3">The sequence shown here is derived from an EMBL/GenBank/DDBJ whole genome shotgun (WGS) entry which is preliminary data.</text>
</comment>
<proteinExistence type="predicted"/>
<feature type="domain" description="HTH merR-type" evidence="2">
    <location>
        <begin position="1"/>
        <end position="71"/>
    </location>
</feature>
<dbReference type="Gene3D" id="1.10.1660.10">
    <property type="match status" value="1"/>
</dbReference>
<dbReference type="SMART" id="SM00871">
    <property type="entry name" value="AraC_E_bind"/>
    <property type="match status" value="1"/>
</dbReference>
<dbReference type="CDD" id="cd01107">
    <property type="entry name" value="HTH_BmrR"/>
    <property type="match status" value="1"/>
</dbReference>
<dbReference type="SUPFAM" id="SSF46955">
    <property type="entry name" value="Putative DNA-binding domain"/>
    <property type="match status" value="1"/>
</dbReference>
<dbReference type="PROSITE" id="PS00552">
    <property type="entry name" value="HTH_MERR_1"/>
    <property type="match status" value="1"/>
</dbReference>
<dbReference type="OrthoDB" id="7849865at2"/>
<keyword evidence="1" id="KW-0238">DNA-binding</keyword>
<gene>
    <name evidence="3" type="ORF">XI38_02015</name>
</gene>
<dbReference type="InterPro" id="IPR047057">
    <property type="entry name" value="MerR_fam"/>
</dbReference>
<evidence type="ECO:0000313" key="3">
    <source>
        <dbReference type="EMBL" id="KOS12183.1"/>
    </source>
</evidence>
<dbReference type="KEGG" id="mcw:A8L33_04270"/>
<dbReference type="EMBL" id="LAVO01000001">
    <property type="protein sequence ID" value="KOS12183.1"/>
    <property type="molecule type" value="Genomic_DNA"/>
</dbReference>
<dbReference type="InterPro" id="IPR011256">
    <property type="entry name" value="Reg_factor_effector_dom_sf"/>
</dbReference>
<organism evidence="3 4">
    <name type="scientific">Microbacterium aurantiacum</name>
    <dbReference type="NCBI Taxonomy" id="162393"/>
    <lineage>
        <taxon>Bacteria</taxon>
        <taxon>Bacillati</taxon>
        <taxon>Actinomycetota</taxon>
        <taxon>Actinomycetes</taxon>
        <taxon>Micrococcales</taxon>
        <taxon>Microbacteriaceae</taxon>
        <taxon>Microbacterium</taxon>
    </lineage>
</organism>
<dbReference type="Proteomes" id="UP000037737">
    <property type="component" value="Unassembled WGS sequence"/>
</dbReference>
<dbReference type="PANTHER" id="PTHR30204:SF97">
    <property type="entry name" value="MERR FAMILY REGULATORY PROTEIN"/>
    <property type="match status" value="1"/>
</dbReference>
<dbReference type="Pfam" id="PF13411">
    <property type="entry name" value="MerR_1"/>
    <property type="match status" value="1"/>
</dbReference>
<dbReference type="InterPro" id="IPR000551">
    <property type="entry name" value="MerR-type_HTH_dom"/>
</dbReference>
<evidence type="ECO:0000259" key="2">
    <source>
        <dbReference type="PROSITE" id="PS50937"/>
    </source>
</evidence>
<dbReference type="AlphaFoldDB" id="A0A0M9VME7"/>
<dbReference type="PROSITE" id="PS50937">
    <property type="entry name" value="HTH_MERR_2"/>
    <property type="match status" value="1"/>
</dbReference>
<dbReference type="InterPro" id="IPR009061">
    <property type="entry name" value="DNA-bd_dom_put_sf"/>
</dbReference>
<dbReference type="Gene3D" id="3.20.80.10">
    <property type="entry name" value="Regulatory factor, effector binding domain"/>
    <property type="match status" value="1"/>
</dbReference>
<evidence type="ECO:0000313" key="4">
    <source>
        <dbReference type="Proteomes" id="UP000037737"/>
    </source>
</evidence>
<dbReference type="GO" id="GO:0003677">
    <property type="term" value="F:DNA binding"/>
    <property type="evidence" value="ECO:0007669"/>
    <property type="project" value="UniProtKB-KW"/>
</dbReference>
<sequence>MLSIGEFARLAGVSVRMLRHYDQLGLLRPERVDPHSGYRRYAAAQLERANQLVALKDLGFTLEQVGVLLDDGLDAAALTQLLRTRRDALHAQIDADRDRLRSVEARLRSIEKENPMSEFVETALPELHLVQLSARVTELAEIEDEIGPMFQRVGAALDAAGAARVGPGVATYTVEGDGMIAAAAEQIGETPTPAGLEAVTVAAAPRALTTRYRGADLSGIQQAWQELVTEVEHRGLTAIGTCREVYLSTPMDTPGAAWEVDLQQPVR</sequence>
<dbReference type="PANTHER" id="PTHR30204">
    <property type="entry name" value="REDOX-CYCLING DRUG-SENSING TRANSCRIPTIONAL ACTIVATOR SOXR"/>
    <property type="match status" value="1"/>
</dbReference>
<name>A0A0M9VME7_9MICO</name>
<reference evidence="3" key="1">
    <citation type="submission" date="2015-04" db="EMBL/GenBank/DDBJ databases">
        <title>Complete genome sequence of Microbacterium chocolatum SIT 101, a bacterium enantioselectively hydrolyzing mesomeric diesters.</title>
        <authorList>
            <person name="Li X."/>
            <person name="Xu Y."/>
        </authorList>
    </citation>
    <scope>NUCLEOTIDE SEQUENCE [LARGE SCALE GENOMIC DNA]</scope>
    <source>
        <strain evidence="3">SIT 101</strain>
    </source>
</reference>
<dbReference type="PATRIC" id="fig|84292.3.peg.420"/>
<protein>
    <recommendedName>
        <fullName evidence="2">HTH merR-type domain-containing protein</fullName>
    </recommendedName>
</protein>